<evidence type="ECO:0000313" key="6">
    <source>
        <dbReference type="Proteomes" id="UP000702544"/>
    </source>
</evidence>
<evidence type="ECO:0000313" key="5">
    <source>
        <dbReference type="EMBL" id="NIR75273.1"/>
    </source>
</evidence>
<feature type="domain" description="Bacillithiol biosynthesis BshC N-terminal Rossmann-like" evidence="3">
    <location>
        <begin position="11"/>
        <end position="379"/>
    </location>
</feature>
<dbReference type="PIRSF" id="PIRSF012535">
    <property type="entry name" value="UCP012535"/>
    <property type="match status" value="1"/>
</dbReference>
<dbReference type="Proteomes" id="UP000702544">
    <property type="component" value="Unassembled WGS sequence"/>
</dbReference>
<name>A0AAE5CC34_9BACT</name>
<dbReference type="InterPro" id="IPR055398">
    <property type="entry name" value="Rossmann-like_BshC"/>
</dbReference>
<organism evidence="5 6">
    <name type="scientific">Candidatus Kutchimonas denitrificans</name>
    <dbReference type="NCBI Taxonomy" id="3056748"/>
    <lineage>
        <taxon>Bacteria</taxon>
        <taxon>Pseudomonadati</taxon>
        <taxon>Gemmatimonadota</taxon>
        <taxon>Gemmatimonadia</taxon>
        <taxon>Candidatus Palauibacterales</taxon>
        <taxon>Candidatus Palauibacteraceae</taxon>
        <taxon>Candidatus Kutchimonas</taxon>
    </lineage>
</organism>
<evidence type="ECO:0000256" key="2">
    <source>
        <dbReference type="HAMAP-Rule" id="MF_01867"/>
    </source>
</evidence>
<dbReference type="InterPro" id="IPR055399">
    <property type="entry name" value="CC_BshC"/>
</dbReference>
<dbReference type="EC" id="6.-.-.-" evidence="2"/>
<keyword evidence="1 2" id="KW-0436">Ligase</keyword>
<accession>A0AAE5CC34</accession>
<comment type="similarity">
    <text evidence="2">Belongs to the BshC family.</text>
</comment>
<dbReference type="InterPro" id="IPR011199">
    <property type="entry name" value="Bacillithiol_biosynth_BshC"/>
</dbReference>
<proteinExistence type="inferred from homology"/>
<protein>
    <recommendedName>
        <fullName evidence="2">Putative cysteine ligase BshC</fullName>
        <ecNumber evidence="2">6.-.-.-</ecNumber>
    </recommendedName>
</protein>
<dbReference type="NCBIfam" id="TIGR03998">
    <property type="entry name" value="thiol_BshC"/>
    <property type="match status" value="1"/>
</dbReference>
<dbReference type="GO" id="GO:0016874">
    <property type="term" value="F:ligase activity"/>
    <property type="evidence" value="ECO:0007669"/>
    <property type="project" value="UniProtKB-UniRule"/>
</dbReference>
<dbReference type="Pfam" id="PF24850">
    <property type="entry name" value="CC_BshC"/>
    <property type="match status" value="1"/>
</dbReference>
<dbReference type="HAMAP" id="MF_01867">
    <property type="entry name" value="BshC"/>
    <property type="match status" value="1"/>
</dbReference>
<evidence type="ECO:0000259" key="4">
    <source>
        <dbReference type="Pfam" id="PF24850"/>
    </source>
</evidence>
<dbReference type="AlphaFoldDB" id="A0AAE5CC34"/>
<feature type="domain" description="Bacillithiol biosynthesis BshC C-terminal coiled-coil" evidence="4">
    <location>
        <begin position="384"/>
        <end position="526"/>
    </location>
</feature>
<sequence length="531" mass="59179">MSITVQRLPLAGSPIVNDYLQNFDRVSAFYETGPPSEIESYRRVLTRIQDSRDPSDWDALADAYDGDDPEIRAQLERVIEGRGVFVATGQQAGLFVSPLFTLYKALTAARLAQQLEEELDVPVMALFSVASEDHDWQEVDHTHLVNVENELVRIGVAGPTDPEGPRPPVERIELGRDIEDALEHLVQATPDTDFKASVLESLRESYRPGRPFAQAFQEALGRLLAGRPVLISRTGHRFVKHRSRGLLWSEWERREEGEKRLRERVRGLEESGYSAQVPMAEGATNLFFDGSLGRDRVMYEGGEAVLRRSGERLSEDELQEVLQSSPERVSPGALLRPVTEAAAFPVVASVGGPGEIAYLAESHAIFDLHGVPAPVVVPRASLRLLESKVGRVLEKYEVEPADLTDGGAIDRLVKEHAPEELKEALDRLKSEVDERLSEISEVAVRFDPGAKSAVGSGKKAVFGGIRDLEKRLEGRVKEKNQVMQQQLEKAAVHLFPNGRPQERELNPYQYLIRYGESLLDEIYENALTPLD</sequence>
<comment type="caution">
    <text evidence="5">The sequence shown here is derived from an EMBL/GenBank/DDBJ whole genome shotgun (WGS) entry which is preliminary data.</text>
</comment>
<reference evidence="5 6" key="1">
    <citation type="submission" date="2020-01" db="EMBL/GenBank/DDBJ databases">
        <title>Genomes assembled from Gulf of Kutch pelagic sediment metagenomes.</title>
        <authorList>
            <person name="Chandrashekar M."/>
            <person name="Mahajan M.S."/>
            <person name="Dave K.J."/>
            <person name="Vatsa P."/>
            <person name="Nathani N.M."/>
        </authorList>
    </citation>
    <scope>NUCLEOTIDE SEQUENCE [LARGE SCALE GENOMIC DNA]</scope>
    <source>
        <strain evidence="5">KS3-K002</strain>
    </source>
</reference>
<dbReference type="Pfam" id="PF10079">
    <property type="entry name" value="Rossmann-like_BshC"/>
    <property type="match status" value="1"/>
</dbReference>
<gene>
    <name evidence="2 5" type="primary">bshC</name>
    <name evidence="5" type="ORF">GWO12_09190</name>
</gene>
<dbReference type="EMBL" id="JAACAK010000067">
    <property type="protein sequence ID" value="NIR75273.1"/>
    <property type="molecule type" value="Genomic_DNA"/>
</dbReference>
<evidence type="ECO:0000256" key="1">
    <source>
        <dbReference type="ARBA" id="ARBA00022598"/>
    </source>
</evidence>
<evidence type="ECO:0000259" key="3">
    <source>
        <dbReference type="Pfam" id="PF10079"/>
    </source>
</evidence>